<feature type="compositionally biased region" description="Polar residues" evidence="4">
    <location>
        <begin position="452"/>
        <end position="466"/>
    </location>
</feature>
<comment type="caution">
    <text evidence="8">The sequence shown here is derived from an EMBL/GenBank/DDBJ whole genome shotgun (WGS) entry which is preliminary data.</text>
</comment>
<dbReference type="SMART" id="SM00104">
    <property type="entry name" value="ANATO"/>
    <property type="match status" value="2"/>
</dbReference>
<evidence type="ECO:0000259" key="6">
    <source>
        <dbReference type="SMART" id="SM00179"/>
    </source>
</evidence>
<comment type="subcellular location">
    <subcellularLocation>
        <location evidence="1">Secreted</location>
    </subcellularLocation>
</comment>
<dbReference type="InterPro" id="IPR000742">
    <property type="entry name" value="EGF"/>
</dbReference>
<dbReference type="SMART" id="SM00181">
    <property type="entry name" value="EGF"/>
    <property type="match status" value="1"/>
</dbReference>
<evidence type="ECO:0000256" key="4">
    <source>
        <dbReference type="SAM" id="MobiDB-lite"/>
    </source>
</evidence>
<keyword evidence="2" id="KW-0964">Secreted</keyword>
<evidence type="ECO:0000313" key="9">
    <source>
        <dbReference type="Proteomes" id="UP001591681"/>
    </source>
</evidence>
<feature type="domain" description="Anaphylatoxin-like" evidence="5">
    <location>
        <begin position="192"/>
        <end position="224"/>
    </location>
</feature>
<accession>A0ABD1JV53</accession>
<evidence type="ECO:0000259" key="5">
    <source>
        <dbReference type="SMART" id="SM00104"/>
    </source>
</evidence>
<feature type="compositionally biased region" description="Low complexity" evidence="4">
    <location>
        <begin position="432"/>
        <end position="451"/>
    </location>
</feature>
<feature type="domain" description="EGF-like" evidence="7">
    <location>
        <begin position="289"/>
        <end position="327"/>
    </location>
</feature>
<dbReference type="GO" id="GO:0005576">
    <property type="term" value="C:extracellular region"/>
    <property type="evidence" value="ECO:0007669"/>
    <property type="project" value="UniProtKB-SubCell"/>
</dbReference>
<evidence type="ECO:0000256" key="3">
    <source>
        <dbReference type="ARBA" id="ARBA00023157"/>
    </source>
</evidence>
<feature type="compositionally biased region" description="Low complexity" evidence="4">
    <location>
        <begin position="395"/>
        <end position="409"/>
    </location>
</feature>
<keyword evidence="9" id="KW-1185">Reference proteome</keyword>
<feature type="domain" description="Anaphylatoxin-like" evidence="5">
    <location>
        <begin position="98"/>
        <end position="135"/>
    </location>
</feature>
<evidence type="ECO:0000256" key="1">
    <source>
        <dbReference type="ARBA" id="ARBA00004613"/>
    </source>
</evidence>
<evidence type="ECO:0000313" key="8">
    <source>
        <dbReference type="EMBL" id="KAL2090747.1"/>
    </source>
</evidence>
<dbReference type="Gene3D" id="2.10.25.10">
    <property type="entry name" value="Laminin"/>
    <property type="match status" value="1"/>
</dbReference>
<dbReference type="InterPro" id="IPR000020">
    <property type="entry name" value="Anaphylatoxin/fibulin"/>
</dbReference>
<evidence type="ECO:0000256" key="2">
    <source>
        <dbReference type="ARBA" id="ARBA00022525"/>
    </source>
</evidence>
<feature type="region of interest" description="Disordered" evidence="4">
    <location>
        <begin position="326"/>
        <end position="415"/>
    </location>
</feature>
<feature type="region of interest" description="Disordered" evidence="4">
    <location>
        <begin position="235"/>
        <end position="257"/>
    </location>
</feature>
<keyword evidence="3" id="KW-1015">Disulfide bond</keyword>
<dbReference type="SUPFAM" id="SSF57196">
    <property type="entry name" value="EGF/Laminin"/>
    <property type="match status" value="1"/>
</dbReference>
<organism evidence="8 9">
    <name type="scientific">Coilia grayii</name>
    <name type="common">Gray's grenadier anchovy</name>
    <dbReference type="NCBI Taxonomy" id="363190"/>
    <lineage>
        <taxon>Eukaryota</taxon>
        <taxon>Metazoa</taxon>
        <taxon>Chordata</taxon>
        <taxon>Craniata</taxon>
        <taxon>Vertebrata</taxon>
        <taxon>Euteleostomi</taxon>
        <taxon>Actinopterygii</taxon>
        <taxon>Neopterygii</taxon>
        <taxon>Teleostei</taxon>
        <taxon>Clupei</taxon>
        <taxon>Clupeiformes</taxon>
        <taxon>Clupeoidei</taxon>
        <taxon>Engraulidae</taxon>
        <taxon>Coilinae</taxon>
        <taxon>Coilia</taxon>
    </lineage>
</organism>
<proteinExistence type="predicted"/>
<feature type="region of interest" description="Disordered" evidence="4">
    <location>
        <begin position="431"/>
        <end position="517"/>
    </location>
</feature>
<dbReference type="SMART" id="SM00179">
    <property type="entry name" value="EGF_CA"/>
    <property type="match status" value="1"/>
</dbReference>
<feature type="compositionally biased region" description="Low complexity" evidence="4">
    <location>
        <begin position="499"/>
        <end position="517"/>
    </location>
</feature>
<evidence type="ECO:0000259" key="7">
    <source>
        <dbReference type="SMART" id="SM00181"/>
    </source>
</evidence>
<feature type="domain" description="EGF-like calcium-binding" evidence="6">
    <location>
        <begin position="286"/>
        <end position="327"/>
    </location>
</feature>
<feature type="compositionally biased region" description="Low complexity" evidence="4">
    <location>
        <begin position="349"/>
        <end position="382"/>
    </location>
</feature>
<dbReference type="Proteomes" id="UP001591681">
    <property type="component" value="Unassembled WGS sequence"/>
</dbReference>
<dbReference type="AlphaFoldDB" id="A0ABD1JV53"/>
<gene>
    <name evidence="8" type="ORF">ACEWY4_013010</name>
</gene>
<name>A0ABD1JV53_9TELE</name>
<reference evidence="8 9" key="1">
    <citation type="submission" date="2024-09" db="EMBL/GenBank/DDBJ databases">
        <title>A chromosome-level genome assembly of Gray's grenadier anchovy, Coilia grayii.</title>
        <authorList>
            <person name="Fu Z."/>
        </authorList>
    </citation>
    <scope>NUCLEOTIDE SEQUENCE [LARGE SCALE GENOMIC DNA]</scope>
    <source>
        <strain evidence="8">G4</strain>
        <tissue evidence="8">Muscle</tissue>
    </source>
</reference>
<dbReference type="InterPro" id="IPR001881">
    <property type="entry name" value="EGF-like_Ca-bd_dom"/>
</dbReference>
<protein>
    <submittedName>
        <fullName evidence="8">Uncharacterized protein</fullName>
    </submittedName>
</protein>
<feature type="compositionally biased region" description="Basic and acidic residues" evidence="4">
    <location>
        <begin position="334"/>
        <end position="343"/>
    </location>
</feature>
<sequence length="517" mass="55477">MFLKAGTDVDDVCLSSACPKPRHPPLANMSLWQTRLSNDFRYAPCQHFKRPYRAVKRKSYSRQLWLTACSSQSEGGMRGLWLGLGWEGSFAMLQVERCCEVGKKWASEHHQCTHLPHATPDDTDILCSVVQEQCCTGTLRQSRCLAGMSAARGGDACQAPPDGRICGEDSYQASWLCVEPCLAVQREECCSCCSLGLQLREAGLGCHAHQYLDYPCGHILLTCCEEEDEGLAGGYGPDGPVLRRKEMPWPTTAPKKVSDRKFPKEAFSVGTGEDASTNLLEETAGEGDVCQQYAARLCHHICIGTWGSYRCGCHPGHVLLQDGHTCVPEDSEEDNRVREEEQKPVTQATSRLTTSTSPSTTSTTTTSLSSSTTTTTTTTTTSQIPTLLNPCAGNSPSTTSPSSTTTTTSQIPTLLNPCAAPYSQPMCRYCKSPSTTSPSSTTTTTTTTTTTNSQIPILNPCAGNSHSTTSPSSSTTTTTTTTTSQIPALLNPCAGNSPFTTSSSFSSFSTTTTTTTS</sequence>
<dbReference type="EMBL" id="JBHFQA010000011">
    <property type="protein sequence ID" value="KAL2090747.1"/>
    <property type="molecule type" value="Genomic_DNA"/>
</dbReference>
<feature type="compositionally biased region" description="Low complexity" evidence="4">
    <location>
        <begin position="467"/>
        <end position="484"/>
    </location>
</feature>